<accession>A0A0B4EZ04</accession>
<dbReference type="EMBL" id="AZNF01000010">
    <property type="protein sequence ID" value="KID63343.1"/>
    <property type="molecule type" value="Genomic_DNA"/>
</dbReference>
<dbReference type="VEuPathDB" id="FungiDB:MAN_07544"/>
<protein>
    <submittedName>
        <fullName evidence="2">Uncharacterized protein</fullName>
    </submittedName>
</protein>
<dbReference type="HOGENOM" id="CLU_2671587_0_0_1"/>
<keyword evidence="3" id="KW-1185">Reference proteome</keyword>
<name>A0A0B4EZ04_METAF</name>
<feature type="compositionally biased region" description="Polar residues" evidence="1">
    <location>
        <begin position="66"/>
        <end position="75"/>
    </location>
</feature>
<dbReference type="OrthoDB" id="10280895at2759"/>
<gene>
    <name evidence="2" type="ORF">MAN_07544</name>
</gene>
<proteinExistence type="predicted"/>
<dbReference type="Proteomes" id="UP000031186">
    <property type="component" value="Unassembled WGS sequence"/>
</dbReference>
<dbReference type="AlphaFoldDB" id="A0A0B4EZ04"/>
<reference evidence="2 3" key="1">
    <citation type="journal article" date="2014" name="Proc. Natl. Acad. Sci. U.S.A.">
        <title>Trajectory and genomic determinants of fungal-pathogen speciation and host adaptation.</title>
        <authorList>
            <person name="Hu X."/>
            <person name="Xiao G."/>
            <person name="Zheng P."/>
            <person name="Shang Y."/>
            <person name="Su Y."/>
            <person name="Zhang X."/>
            <person name="Liu X."/>
            <person name="Zhan S."/>
            <person name="St Leger R.J."/>
            <person name="Wang C."/>
        </authorList>
    </citation>
    <scope>NUCLEOTIDE SEQUENCE [LARGE SCALE GENOMIC DNA]</scope>
    <source>
        <strain evidence="2 3">ARSEF 549</strain>
    </source>
</reference>
<evidence type="ECO:0000313" key="2">
    <source>
        <dbReference type="EMBL" id="KID63343.1"/>
    </source>
</evidence>
<evidence type="ECO:0000313" key="3">
    <source>
        <dbReference type="Proteomes" id="UP000031186"/>
    </source>
</evidence>
<feature type="non-terminal residue" evidence="2">
    <location>
        <position position="1"/>
    </location>
</feature>
<sequence>MSAPSDEAVSAGYTELIACNGNFGDMFWPVDEAAEDGGGSVGVENGSAGPDNTESQVKGGQHTGETEGSYSNGKQ</sequence>
<comment type="caution">
    <text evidence="2">The sequence shown here is derived from an EMBL/GenBank/DDBJ whole genome shotgun (WGS) entry which is preliminary data.</text>
</comment>
<evidence type="ECO:0000256" key="1">
    <source>
        <dbReference type="SAM" id="MobiDB-lite"/>
    </source>
</evidence>
<organism evidence="2 3">
    <name type="scientific">Metarhizium anisopliae (strain ARSEF 549)</name>
    <dbReference type="NCBI Taxonomy" id="3151832"/>
    <lineage>
        <taxon>Eukaryota</taxon>
        <taxon>Fungi</taxon>
        <taxon>Dikarya</taxon>
        <taxon>Ascomycota</taxon>
        <taxon>Pezizomycotina</taxon>
        <taxon>Sordariomycetes</taxon>
        <taxon>Hypocreomycetidae</taxon>
        <taxon>Hypocreales</taxon>
        <taxon>Clavicipitaceae</taxon>
        <taxon>Metarhizium</taxon>
    </lineage>
</organism>
<feature type="region of interest" description="Disordered" evidence="1">
    <location>
        <begin position="30"/>
        <end position="75"/>
    </location>
</feature>